<organism evidence="1 2">
    <name type="scientific">Puccinia graminis f. sp. tritici</name>
    <dbReference type="NCBI Taxonomy" id="56615"/>
    <lineage>
        <taxon>Eukaryota</taxon>
        <taxon>Fungi</taxon>
        <taxon>Dikarya</taxon>
        <taxon>Basidiomycota</taxon>
        <taxon>Pucciniomycotina</taxon>
        <taxon>Pucciniomycetes</taxon>
        <taxon>Pucciniales</taxon>
        <taxon>Pucciniaceae</taxon>
        <taxon>Puccinia</taxon>
    </lineage>
</organism>
<dbReference type="AlphaFoldDB" id="A0A5B0NXZ0"/>
<accession>A0A5B0NXZ0</accession>
<protein>
    <submittedName>
        <fullName evidence="1">Uncharacterized protein</fullName>
    </submittedName>
</protein>
<dbReference type="Proteomes" id="UP000324748">
    <property type="component" value="Unassembled WGS sequence"/>
</dbReference>
<evidence type="ECO:0000313" key="2">
    <source>
        <dbReference type="Proteomes" id="UP000324748"/>
    </source>
</evidence>
<dbReference type="EMBL" id="VSWC01000080">
    <property type="protein sequence ID" value="KAA1092709.1"/>
    <property type="molecule type" value="Genomic_DNA"/>
</dbReference>
<evidence type="ECO:0000313" key="1">
    <source>
        <dbReference type="EMBL" id="KAA1092709.1"/>
    </source>
</evidence>
<reference evidence="1 2" key="1">
    <citation type="submission" date="2019-05" db="EMBL/GenBank/DDBJ databases">
        <title>Emergence of the Ug99 lineage of the wheat stem rust pathogen through somatic hybridization.</title>
        <authorList>
            <person name="Li F."/>
            <person name="Upadhyaya N.M."/>
            <person name="Sperschneider J."/>
            <person name="Matny O."/>
            <person name="Nguyen-Phuc H."/>
            <person name="Mago R."/>
            <person name="Raley C."/>
            <person name="Miller M.E."/>
            <person name="Silverstein K.A.T."/>
            <person name="Henningsen E."/>
            <person name="Hirsch C.D."/>
            <person name="Visser B."/>
            <person name="Pretorius Z.A."/>
            <person name="Steffenson B.J."/>
            <person name="Schwessinger B."/>
            <person name="Dodds P.N."/>
            <person name="Figueroa M."/>
        </authorList>
    </citation>
    <scope>NUCLEOTIDE SEQUENCE [LARGE SCALE GENOMIC DNA]</scope>
    <source>
        <strain evidence="1">21-0</strain>
    </source>
</reference>
<gene>
    <name evidence="1" type="ORF">PGT21_011862</name>
</gene>
<name>A0A5B0NXZ0_PUCGR</name>
<comment type="caution">
    <text evidence="1">The sequence shown here is derived from an EMBL/GenBank/DDBJ whole genome shotgun (WGS) entry which is preliminary data.</text>
</comment>
<sequence length="76" mass="8320">MQNALGCFSAAFHLHPAKTTWSACTSVGHFFQVEYTPTDILHVSPSCVVVVVPGESQIDKRSELWLAALDLPTSFE</sequence>
<keyword evidence="2" id="KW-1185">Reference proteome</keyword>
<proteinExistence type="predicted"/>